<organism evidence="1 2">
    <name type="scientific">Bradyrhizobium manausense</name>
    <dbReference type="NCBI Taxonomy" id="989370"/>
    <lineage>
        <taxon>Bacteria</taxon>
        <taxon>Pseudomonadati</taxon>
        <taxon>Pseudomonadota</taxon>
        <taxon>Alphaproteobacteria</taxon>
        <taxon>Hyphomicrobiales</taxon>
        <taxon>Nitrobacteraceae</taxon>
        <taxon>Bradyrhizobium</taxon>
    </lineage>
</organism>
<accession>A0A0R3DI33</accession>
<dbReference type="OrthoDB" id="9853787at2"/>
<dbReference type="Proteomes" id="UP000051936">
    <property type="component" value="Unassembled WGS sequence"/>
</dbReference>
<dbReference type="RefSeq" id="WP_057752198.1">
    <property type="nucleotide sequence ID" value="NZ_LJYG01000099.1"/>
</dbReference>
<comment type="caution">
    <text evidence="1">The sequence shown here is derived from an EMBL/GenBank/DDBJ whole genome shotgun (WGS) entry which is preliminary data.</text>
</comment>
<keyword evidence="2" id="KW-1185">Reference proteome</keyword>
<proteinExistence type="predicted"/>
<dbReference type="EMBL" id="LJYG01000099">
    <property type="protein sequence ID" value="KRQ07284.1"/>
    <property type="molecule type" value="Genomic_DNA"/>
</dbReference>
<name>A0A0R3DI33_9BRAD</name>
<reference evidence="1 2" key="1">
    <citation type="submission" date="2015-09" db="EMBL/GenBank/DDBJ databases">
        <title>Draft Genome Sequence of Bradyrhizobium manausense Strain BR 3351T, a Novel Symbiotic Nitrogen-Fixing Alphaproteobacterium Isolated from Brazilian Amazon Rain Forest.</title>
        <authorList>
            <person name="De Araujo J.L."/>
            <person name="Zilli J.E."/>
        </authorList>
    </citation>
    <scope>NUCLEOTIDE SEQUENCE [LARGE SCALE GENOMIC DNA]</scope>
    <source>
        <strain evidence="1 2">BR3351</strain>
    </source>
</reference>
<sequence>MTQRSCQELTDADLTVVSGGVLTEIFQQAGRQIMDKAMQPSLLCNPDTALMRPDGTLTSDSPGCHRT</sequence>
<evidence type="ECO:0000313" key="1">
    <source>
        <dbReference type="EMBL" id="KRQ07284.1"/>
    </source>
</evidence>
<evidence type="ECO:0000313" key="2">
    <source>
        <dbReference type="Proteomes" id="UP000051936"/>
    </source>
</evidence>
<protein>
    <submittedName>
        <fullName evidence="1">Uncharacterized protein</fullName>
    </submittedName>
</protein>
<gene>
    <name evidence="1" type="ORF">AOQ71_24505</name>
</gene>
<dbReference type="AlphaFoldDB" id="A0A0R3DI33"/>